<dbReference type="EMBL" id="CP001824">
    <property type="protein sequence ID" value="ACZ40482.1"/>
    <property type="molecule type" value="Genomic_DNA"/>
</dbReference>
<name>D1C9I9_SPHTD</name>
<keyword evidence="2" id="KW-1185">Reference proteome</keyword>
<dbReference type="AlphaFoldDB" id="D1C9I9"/>
<reference evidence="1 2" key="2">
    <citation type="journal article" date="2010" name="Stand. Genomic Sci.">
        <title>Complete genome sequence of Desulfohalobium retbaense type strain (HR(100)).</title>
        <authorList>
            <person name="Spring S."/>
            <person name="Nolan M."/>
            <person name="Lapidus A."/>
            <person name="Glavina Del Rio T."/>
            <person name="Copeland A."/>
            <person name="Tice H."/>
            <person name="Cheng J.F."/>
            <person name="Lucas S."/>
            <person name="Land M."/>
            <person name="Chen F."/>
            <person name="Bruce D."/>
            <person name="Goodwin L."/>
            <person name="Pitluck S."/>
            <person name="Ivanova N."/>
            <person name="Mavromatis K."/>
            <person name="Mikhailova N."/>
            <person name="Pati A."/>
            <person name="Chen A."/>
            <person name="Palaniappan K."/>
            <person name="Hauser L."/>
            <person name="Chang Y.J."/>
            <person name="Jeffries C.D."/>
            <person name="Munk C."/>
            <person name="Kiss H."/>
            <person name="Chain P."/>
            <person name="Han C."/>
            <person name="Brettin T."/>
            <person name="Detter J.C."/>
            <person name="Schuler E."/>
            <person name="Goker M."/>
            <person name="Rohde M."/>
            <person name="Bristow J."/>
            <person name="Eisen J.A."/>
            <person name="Markowitz V."/>
            <person name="Hugenholtz P."/>
            <person name="Kyrpides N.C."/>
            <person name="Klenk H.P."/>
        </authorList>
    </citation>
    <scope>NUCLEOTIDE SEQUENCE [LARGE SCALE GENOMIC DNA]</scope>
    <source>
        <strain evidence="2">ATCC 49802 / DSM 20745 / S 6022</strain>
    </source>
</reference>
<sequence>MRPLPPYLAGQITDAILDVSIEVAEQLGYRSGDSDGVPIPTEADIVRALRQPVRAALILARLAEILGVQAPPEVLRACYDTWDVTVQNEASGEPNP</sequence>
<dbReference type="RefSeq" id="WP_012873517.1">
    <property type="nucleotide sequence ID" value="NC_013524.1"/>
</dbReference>
<dbReference type="HOGENOM" id="CLU_2358279_0_0_0"/>
<dbReference type="KEGG" id="sti:Sthe_3082"/>
<organism evidence="1 2">
    <name type="scientific">Sphaerobacter thermophilus (strain ATCC 49802 / DSM 20745 / KCCM 41009 / NCIMB 13125 / S 6022)</name>
    <dbReference type="NCBI Taxonomy" id="479434"/>
    <lineage>
        <taxon>Bacteria</taxon>
        <taxon>Pseudomonadati</taxon>
        <taxon>Thermomicrobiota</taxon>
        <taxon>Thermomicrobia</taxon>
        <taxon>Sphaerobacterales</taxon>
        <taxon>Sphaerobacterineae</taxon>
        <taxon>Sphaerobacteraceae</taxon>
        <taxon>Sphaerobacter</taxon>
    </lineage>
</organism>
<accession>D1C9I9</accession>
<reference evidence="2" key="1">
    <citation type="submission" date="2009-11" db="EMBL/GenBank/DDBJ databases">
        <title>The complete chromosome 2 of Sphaerobacter thermophilus DSM 20745.</title>
        <authorList>
            <person name="Lucas S."/>
            <person name="Copeland A."/>
            <person name="Lapidus A."/>
            <person name="Glavina del Rio T."/>
            <person name="Dalin E."/>
            <person name="Tice H."/>
            <person name="Bruce D."/>
            <person name="Goodwin L."/>
            <person name="Pitluck S."/>
            <person name="Kyrpides N."/>
            <person name="Mavromatis K."/>
            <person name="Ivanova N."/>
            <person name="Mikhailova N."/>
            <person name="LaButti K.M."/>
            <person name="Clum A."/>
            <person name="Sun H.I."/>
            <person name="Brettin T."/>
            <person name="Detter J.C."/>
            <person name="Han C."/>
            <person name="Larimer F."/>
            <person name="Land M."/>
            <person name="Hauser L."/>
            <person name="Markowitz V."/>
            <person name="Cheng J.F."/>
            <person name="Hugenholtz P."/>
            <person name="Woyke T."/>
            <person name="Wu D."/>
            <person name="Steenblock K."/>
            <person name="Schneider S."/>
            <person name="Pukall R."/>
            <person name="Goeker M."/>
            <person name="Klenk H.P."/>
            <person name="Eisen J.A."/>
        </authorList>
    </citation>
    <scope>NUCLEOTIDE SEQUENCE [LARGE SCALE GENOMIC DNA]</scope>
    <source>
        <strain evidence="2">ATCC 49802 / DSM 20745 / S 6022</strain>
    </source>
</reference>
<dbReference type="InParanoid" id="D1C9I9"/>
<gene>
    <name evidence="1" type="ordered locus">Sthe_3082</name>
</gene>
<protein>
    <submittedName>
        <fullName evidence="1">Uncharacterized protein</fullName>
    </submittedName>
</protein>
<evidence type="ECO:0000313" key="1">
    <source>
        <dbReference type="EMBL" id="ACZ40482.1"/>
    </source>
</evidence>
<dbReference type="Proteomes" id="UP000002027">
    <property type="component" value="Chromosome 2"/>
</dbReference>
<evidence type="ECO:0000313" key="2">
    <source>
        <dbReference type="Proteomes" id="UP000002027"/>
    </source>
</evidence>
<proteinExistence type="predicted"/>